<feature type="transmembrane region" description="Helical" evidence="1">
    <location>
        <begin position="9"/>
        <end position="31"/>
    </location>
</feature>
<organism evidence="2 3">
    <name type="scientific">Alicyclobacillus tolerans</name>
    <dbReference type="NCBI Taxonomy" id="90970"/>
    <lineage>
        <taxon>Bacteria</taxon>
        <taxon>Bacillati</taxon>
        <taxon>Bacillota</taxon>
        <taxon>Bacilli</taxon>
        <taxon>Bacillales</taxon>
        <taxon>Alicyclobacillaceae</taxon>
        <taxon>Alicyclobacillus</taxon>
    </lineage>
</organism>
<gene>
    <name evidence="2" type="ORF">J2S04_002794</name>
</gene>
<proteinExistence type="predicted"/>
<keyword evidence="3" id="KW-1185">Reference proteome</keyword>
<dbReference type="Proteomes" id="UP001229209">
    <property type="component" value="Unassembled WGS sequence"/>
</dbReference>
<comment type="caution">
    <text evidence="2">The sequence shown here is derived from an EMBL/GenBank/DDBJ whole genome shotgun (WGS) entry which is preliminary data.</text>
</comment>
<accession>A0ABT9LZW9</accession>
<evidence type="ECO:0000256" key="1">
    <source>
        <dbReference type="SAM" id="Phobius"/>
    </source>
</evidence>
<dbReference type="EMBL" id="JAURUO010000023">
    <property type="protein sequence ID" value="MDP9729820.1"/>
    <property type="molecule type" value="Genomic_DNA"/>
</dbReference>
<dbReference type="RefSeq" id="WP_306955658.1">
    <property type="nucleotide sequence ID" value="NZ_JAURUO010000023.1"/>
</dbReference>
<evidence type="ECO:0000313" key="3">
    <source>
        <dbReference type="Proteomes" id="UP001229209"/>
    </source>
</evidence>
<sequence length="177" mass="20071">MAHIYLEDVLVFAASLPFFAALVYTGPLIVLAVVFHIPKWATAIVLSLVSAYAARKFDPAGKPLPKFLWSFFRWFFRAHRVVDGRVLPRRKANGKRRRLWASTHIAWTQGNLPPGTTIHALQAGEVALHLEQVSDVRIQSQSVTIQKATGKRGMKRSVMYGVRQGEYVFARGEWRKQ</sequence>
<keyword evidence="1" id="KW-0812">Transmembrane</keyword>
<keyword evidence="1" id="KW-0472">Membrane</keyword>
<reference evidence="2 3" key="1">
    <citation type="submission" date="2023-07" db="EMBL/GenBank/DDBJ databases">
        <title>Genomic Encyclopedia of Type Strains, Phase IV (KMG-IV): sequencing the most valuable type-strain genomes for metagenomic binning, comparative biology and taxonomic classification.</title>
        <authorList>
            <person name="Goeker M."/>
        </authorList>
    </citation>
    <scope>NUCLEOTIDE SEQUENCE [LARGE SCALE GENOMIC DNA]</scope>
    <source>
        <strain evidence="2 3">DSM 25924</strain>
    </source>
</reference>
<keyword evidence="1" id="KW-1133">Transmembrane helix</keyword>
<evidence type="ECO:0000313" key="2">
    <source>
        <dbReference type="EMBL" id="MDP9729820.1"/>
    </source>
</evidence>
<protein>
    <submittedName>
        <fullName evidence="2">Uncharacterized protein</fullName>
    </submittedName>
</protein>
<name>A0ABT9LZW9_9BACL</name>